<sequence length="115" mass="11714">MAASEHALSEDSALLIPFTDAAPPFSVSAASAEEGTPLGRAAGAGGPLLWKHALTTSHAISLVTTSHSPSLARIRHSSSSVRSVTVTSGSDVTYGLSSPMARDMARTPSTRAPSQ</sequence>
<dbReference type="PaxDb" id="39947-A0A0P0VA94"/>
<name>A0A0P0VA94_ORYSJ</name>
<evidence type="ECO:0000256" key="1">
    <source>
        <dbReference type="SAM" id="MobiDB-lite"/>
    </source>
</evidence>
<dbReference type="Proteomes" id="UP000059680">
    <property type="component" value="Chromosome 1"/>
</dbReference>
<reference evidence="2 3" key="2">
    <citation type="journal article" date="2013" name="Plant Cell Physiol.">
        <title>Rice Annotation Project Database (RAP-DB): an integrative and interactive database for rice genomics.</title>
        <authorList>
            <person name="Sakai H."/>
            <person name="Lee S.S."/>
            <person name="Tanaka T."/>
            <person name="Numa H."/>
            <person name="Kim J."/>
            <person name="Kawahara Y."/>
            <person name="Wakimoto H."/>
            <person name="Yang C.C."/>
            <person name="Iwamoto M."/>
            <person name="Abe T."/>
            <person name="Yamada Y."/>
            <person name="Muto A."/>
            <person name="Inokuchi H."/>
            <person name="Ikemura T."/>
            <person name="Matsumoto T."/>
            <person name="Sasaki T."/>
            <person name="Itoh T."/>
        </authorList>
    </citation>
    <scope>NUCLEOTIDE SEQUENCE [LARGE SCALE GENOMIC DNA]</scope>
    <source>
        <strain evidence="3">cv. Nipponbare</strain>
    </source>
</reference>
<dbReference type="InParanoid" id="A0A0P0VA94"/>
<gene>
    <name evidence="2" type="ordered locus">Os01g0846150</name>
    <name evidence="2" type="ORF">OSNPB_010846150</name>
</gene>
<protein>
    <submittedName>
        <fullName evidence="2">Os01g0846150 protein</fullName>
    </submittedName>
</protein>
<feature type="region of interest" description="Disordered" evidence="1">
    <location>
        <begin position="87"/>
        <end position="115"/>
    </location>
</feature>
<evidence type="ECO:0000313" key="3">
    <source>
        <dbReference type="Proteomes" id="UP000059680"/>
    </source>
</evidence>
<dbReference type="AlphaFoldDB" id="A0A0P0VA94"/>
<proteinExistence type="predicted"/>
<organism evidence="2 3">
    <name type="scientific">Oryza sativa subsp. japonica</name>
    <name type="common">Rice</name>
    <dbReference type="NCBI Taxonomy" id="39947"/>
    <lineage>
        <taxon>Eukaryota</taxon>
        <taxon>Viridiplantae</taxon>
        <taxon>Streptophyta</taxon>
        <taxon>Embryophyta</taxon>
        <taxon>Tracheophyta</taxon>
        <taxon>Spermatophyta</taxon>
        <taxon>Magnoliopsida</taxon>
        <taxon>Liliopsida</taxon>
        <taxon>Poales</taxon>
        <taxon>Poaceae</taxon>
        <taxon>BOP clade</taxon>
        <taxon>Oryzoideae</taxon>
        <taxon>Oryzeae</taxon>
        <taxon>Oryzinae</taxon>
        <taxon>Oryza</taxon>
        <taxon>Oryza sativa</taxon>
    </lineage>
</organism>
<dbReference type="eggNOG" id="ENOG502SF2I">
    <property type="taxonomic scope" value="Eukaryota"/>
</dbReference>
<dbReference type="EMBL" id="AP014957">
    <property type="protein sequence ID" value="BAS75200.1"/>
    <property type="molecule type" value="Genomic_DNA"/>
</dbReference>
<evidence type="ECO:0000313" key="2">
    <source>
        <dbReference type="EMBL" id="BAS75200.1"/>
    </source>
</evidence>
<accession>A0A0P0VA94</accession>
<reference evidence="3" key="1">
    <citation type="journal article" date="2005" name="Nature">
        <title>The map-based sequence of the rice genome.</title>
        <authorList>
            <consortium name="International rice genome sequencing project (IRGSP)"/>
            <person name="Matsumoto T."/>
            <person name="Wu J."/>
            <person name="Kanamori H."/>
            <person name="Katayose Y."/>
            <person name="Fujisawa M."/>
            <person name="Namiki N."/>
            <person name="Mizuno H."/>
            <person name="Yamamoto K."/>
            <person name="Antonio B.A."/>
            <person name="Baba T."/>
            <person name="Sakata K."/>
            <person name="Nagamura Y."/>
            <person name="Aoki H."/>
            <person name="Arikawa K."/>
            <person name="Arita K."/>
            <person name="Bito T."/>
            <person name="Chiden Y."/>
            <person name="Fujitsuka N."/>
            <person name="Fukunaka R."/>
            <person name="Hamada M."/>
            <person name="Harada C."/>
            <person name="Hayashi A."/>
            <person name="Hijishita S."/>
            <person name="Honda M."/>
            <person name="Hosokawa S."/>
            <person name="Ichikawa Y."/>
            <person name="Idonuma A."/>
            <person name="Iijima M."/>
            <person name="Ikeda M."/>
            <person name="Ikeno M."/>
            <person name="Ito K."/>
            <person name="Ito S."/>
            <person name="Ito T."/>
            <person name="Ito Y."/>
            <person name="Ito Y."/>
            <person name="Iwabuchi A."/>
            <person name="Kamiya K."/>
            <person name="Karasawa W."/>
            <person name="Kurita K."/>
            <person name="Katagiri S."/>
            <person name="Kikuta A."/>
            <person name="Kobayashi H."/>
            <person name="Kobayashi N."/>
            <person name="Machita K."/>
            <person name="Maehara T."/>
            <person name="Masukawa M."/>
            <person name="Mizubayashi T."/>
            <person name="Mukai Y."/>
            <person name="Nagasaki H."/>
            <person name="Nagata Y."/>
            <person name="Naito S."/>
            <person name="Nakashima M."/>
            <person name="Nakama Y."/>
            <person name="Nakamichi Y."/>
            <person name="Nakamura M."/>
            <person name="Meguro A."/>
            <person name="Negishi M."/>
            <person name="Ohta I."/>
            <person name="Ohta T."/>
            <person name="Okamoto M."/>
            <person name="Ono N."/>
            <person name="Saji S."/>
            <person name="Sakaguchi M."/>
            <person name="Sakai K."/>
            <person name="Shibata M."/>
            <person name="Shimokawa T."/>
            <person name="Song J."/>
            <person name="Takazaki Y."/>
            <person name="Terasawa K."/>
            <person name="Tsugane M."/>
            <person name="Tsuji K."/>
            <person name="Ueda S."/>
            <person name="Waki K."/>
            <person name="Yamagata H."/>
            <person name="Yamamoto M."/>
            <person name="Yamamoto S."/>
            <person name="Yamane H."/>
            <person name="Yoshiki S."/>
            <person name="Yoshihara R."/>
            <person name="Yukawa K."/>
            <person name="Zhong H."/>
            <person name="Yano M."/>
            <person name="Yuan Q."/>
            <person name="Ouyang S."/>
            <person name="Liu J."/>
            <person name="Jones K.M."/>
            <person name="Gansberger K."/>
            <person name="Moffat K."/>
            <person name="Hill J."/>
            <person name="Bera J."/>
            <person name="Fadrosh D."/>
            <person name="Jin S."/>
            <person name="Johri S."/>
            <person name="Kim M."/>
            <person name="Overton L."/>
            <person name="Reardon M."/>
            <person name="Tsitrin T."/>
            <person name="Vuong H."/>
            <person name="Weaver B."/>
            <person name="Ciecko A."/>
            <person name="Tallon L."/>
            <person name="Jackson J."/>
            <person name="Pai G."/>
            <person name="Aken S.V."/>
            <person name="Utterback T."/>
            <person name="Reidmuller S."/>
            <person name="Feldblyum T."/>
            <person name="Hsiao J."/>
            <person name="Zismann V."/>
            <person name="Iobst S."/>
            <person name="de Vazeille A.R."/>
            <person name="Buell C.R."/>
            <person name="Ying K."/>
            <person name="Li Y."/>
            <person name="Lu T."/>
            <person name="Huang Y."/>
            <person name="Zhao Q."/>
            <person name="Feng Q."/>
            <person name="Zhang L."/>
            <person name="Zhu J."/>
            <person name="Weng Q."/>
            <person name="Mu J."/>
            <person name="Lu Y."/>
            <person name="Fan D."/>
            <person name="Liu Y."/>
            <person name="Guan J."/>
            <person name="Zhang Y."/>
            <person name="Yu S."/>
            <person name="Liu X."/>
            <person name="Zhang Y."/>
            <person name="Hong G."/>
            <person name="Han B."/>
            <person name="Choisne N."/>
            <person name="Demange N."/>
            <person name="Orjeda G."/>
            <person name="Samain S."/>
            <person name="Cattolico L."/>
            <person name="Pelletier E."/>
            <person name="Couloux A."/>
            <person name="Segurens B."/>
            <person name="Wincker P."/>
            <person name="D'Hont A."/>
            <person name="Scarpelli C."/>
            <person name="Weissenbach J."/>
            <person name="Salanoubat M."/>
            <person name="Quetier F."/>
            <person name="Yu Y."/>
            <person name="Kim H.R."/>
            <person name="Rambo T."/>
            <person name="Currie J."/>
            <person name="Collura K."/>
            <person name="Luo M."/>
            <person name="Yang T."/>
            <person name="Ammiraju J.S.S."/>
            <person name="Engler F."/>
            <person name="Soderlund C."/>
            <person name="Wing R.A."/>
            <person name="Palmer L.E."/>
            <person name="de la Bastide M."/>
            <person name="Spiegel L."/>
            <person name="Nascimento L."/>
            <person name="Zutavern T."/>
            <person name="O'Shaughnessy A."/>
            <person name="Dike S."/>
            <person name="Dedhia N."/>
            <person name="Preston R."/>
            <person name="Balija V."/>
            <person name="McCombie W.R."/>
            <person name="Chow T."/>
            <person name="Chen H."/>
            <person name="Chung M."/>
            <person name="Chen C."/>
            <person name="Shaw J."/>
            <person name="Wu H."/>
            <person name="Hsiao K."/>
            <person name="Chao Y."/>
            <person name="Chu M."/>
            <person name="Cheng C."/>
            <person name="Hour A."/>
            <person name="Lee P."/>
            <person name="Lin S."/>
            <person name="Lin Y."/>
            <person name="Liou J."/>
            <person name="Liu S."/>
            <person name="Hsing Y."/>
            <person name="Raghuvanshi S."/>
            <person name="Mohanty A."/>
            <person name="Bharti A.K."/>
            <person name="Gaur A."/>
            <person name="Gupta V."/>
            <person name="Kumar D."/>
            <person name="Ravi V."/>
            <person name="Vij S."/>
            <person name="Kapur A."/>
            <person name="Khurana P."/>
            <person name="Khurana P."/>
            <person name="Khurana J.P."/>
            <person name="Tyagi A.K."/>
            <person name="Gaikwad K."/>
            <person name="Singh A."/>
            <person name="Dalal V."/>
            <person name="Srivastava S."/>
            <person name="Dixit A."/>
            <person name="Pal A.K."/>
            <person name="Ghazi I.A."/>
            <person name="Yadav M."/>
            <person name="Pandit A."/>
            <person name="Bhargava A."/>
            <person name="Sureshbabu K."/>
            <person name="Batra K."/>
            <person name="Sharma T.R."/>
            <person name="Mohapatra T."/>
            <person name="Singh N.K."/>
            <person name="Messing J."/>
            <person name="Nelson A.B."/>
            <person name="Fuks G."/>
            <person name="Kavchok S."/>
            <person name="Keizer G."/>
            <person name="Linton E."/>
            <person name="Llaca V."/>
            <person name="Song R."/>
            <person name="Tanyolac B."/>
            <person name="Young S."/>
            <person name="Ho-Il K."/>
            <person name="Hahn J.H."/>
            <person name="Sangsakoo G."/>
            <person name="Vanavichit A."/>
            <person name="de Mattos Luiz.A.T."/>
            <person name="Zimmer P.D."/>
            <person name="Malone G."/>
            <person name="Dellagostin O."/>
            <person name="de Oliveira A.C."/>
            <person name="Bevan M."/>
            <person name="Bancroft I."/>
            <person name="Minx P."/>
            <person name="Cordum H."/>
            <person name="Wilson R."/>
            <person name="Cheng Z."/>
            <person name="Jin W."/>
            <person name="Jiang J."/>
            <person name="Leong S.A."/>
            <person name="Iwama H."/>
            <person name="Gojobori T."/>
            <person name="Itoh T."/>
            <person name="Niimura Y."/>
            <person name="Fujii Y."/>
            <person name="Habara T."/>
            <person name="Sakai H."/>
            <person name="Sato Y."/>
            <person name="Wilson G."/>
            <person name="Kumar K."/>
            <person name="McCouch S."/>
            <person name="Juretic N."/>
            <person name="Hoen D."/>
            <person name="Wright S."/>
            <person name="Bruskiewich R."/>
            <person name="Bureau T."/>
            <person name="Miyao A."/>
            <person name="Hirochika H."/>
            <person name="Nishikawa T."/>
            <person name="Kadowaki K."/>
            <person name="Sugiura M."/>
            <person name="Burr B."/>
            <person name="Sasaki T."/>
        </authorList>
    </citation>
    <scope>NUCLEOTIDE SEQUENCE [LARGE SCALE GENOMIC DNA]</scope>
    <source>
        <strain evidence="3">cv. Nipponbare</strain>
    </source>
</reference>
<keyword evidence="3" id="KW-1185">Reference proteome</keyword>
<reference evidence="2 3" key="3">
    <citation type="journal article" date="2013" name="Rice">
        <title>Improvement of the Oryza sativa Nipponbare reference genome using next generation sequence and optical map data.</title>
        <authorList>
            <person name="Kawahara Y."/>
            <person name="de la Bastide M."/>
            <person name="Hamilton J.P."/>
            <person name="Kanamori H."/>
            <person name="McCombie W.R."/>
            <person name="Ouyang S."/>
            <person name="Schwartz D.C."/>
            <person name="Tanaka T."/>
            <person name="Wu J."/>
            <person name="Zhou S."/>
            <person name="Childs K.L."/>
            <person name="Davidson R.M."/>
            <person name="Lin H."/>
            <person name="Quesada-Ocampo L."/>
            <person name="Vaillancourt B."/>
            <person name="Sakai H."/>
            <person name="Lee S.S."/>
            <person name="Kim J."/>
            <person name="Numa H."/>
            <person name="Itoh T."/>
            <person name="Buell C.R."/>
            <person name="Matsumoto T."/>
        </authorList>
    </citation>
    <scope>NUCLEOTIDE SEQUENCE [LARGE SCALE GENOMIC DNA]</scope>
    <source>
        <strain evidence="3">cv. Nipponbare</strain>
    </source>
</reference>
<dbReference type="Gramene" id="Os01t0846150-00">
    <property type="protein sequence ID" value="Os01t0846150-00"/>
    <property type="gene ID" value="Os01g0846150"/>
</dbReference>